<dbReference type="PANTHER" id="PTHR43133:SF8">
    <property type="entry name" value="RNA POLYMERASE SIGMA FACTOR HI_1459-RELATED"/>
    <property type="match status" value="1"/>
</dbReference>
<dbReference type="Gene3D" id="1.10.1740.10">
    <property type="match status" value="1"/>
</dbReference>
<evidence type="ECO:0000256" key="5">
    <source>
        <dbReference type="ARBA" id="ARBA00023163"/>
    </source>
</evidence>
<reference evidence="7" key="2">
    <citation type="journal article" date="2021" name="PeerJ">
        <title>Extensive microbial diversity within the chicken gut microbiome revealed by metagenomics and culture.</title>
        <authorList>
            <person name="Gilroy R."/>
            <person name="Ravi A."/>
            <person name="Getino M."/>
            <person name="Pursley I."/>
            <person name="Horton D.L."/>
            <person name="Alikhan N.F."/>
            <person name="Baker D."/>
            <person name="Gharbi K."/>
            <person name="Hall N."/>
            <person name="Watson M."/>
            <person name="Adriaenssens E.M."/>
            <person name="Foster-Nyarko E."/>
            <person name="Jarju S."/>
            <person name="Secka A."/>
            <person name="Antonio M."/>
            <person name="Oren A."/>
            <person name="Chaudhuri R.R."/>
            <person name="La Ragione R."/>
            <person name="Hildebrand F."/>
            <person name="Pallen M.J."/>
        </authorList>
    </citation>
    <scope>NUCLEOTIDE SEQUENCE</scope>
    <source>
        <strain evidence="7">ChiGjej2B2-12916</strain>
    </source>
</reference>
<comment type="caution">
    <text evidence="7">The sequence shown here is derived from an EMBL/GenBank/DDBJ whole genome shotgun (WGS) entry which is preliminary data.</text>
</comment>
<dbReference type="GO" id="GO:0003677">
    <property type="term" value="F:DNA binding"/>
    <property type="evidence" value="ECO:0007669"/>
    <property type="project" value="UniProtKB-KW"/>
</dbReference>
<dbReference type="PANTHER" id="PTHR43133">
    <property type="entry name" value="RNA POLYMERASE ECF-TYPE SIGMA FACTO"/>
    <property type="match status" value="1"/>
</dbReference>
<keyword evidence="5" id="KW-0804">Transcription</keyword>
<dbReference type="InterPro" id="IPR014284">
    <property type="entry name" value="RNA_pol_sigma-70_dom"/>
</dbReference>
<name>A0A9D0YSR5_9FIRM</name>
<dbReference type="GO" id="GO:0006352">
    <property type="term" value="P:DNA-templated transcription initiation"/>
    <property type="evidence" value="ECO:0007669"/>
    <property type="project" value="InterPro"/>
</dbReference>
<evidence type="ECO:0000256" key="2">
    <source>
        <dbReference type="ARBA" id="ARBA00023015"/>
    </source>
</evidence>
<dbReference type="InterPro" id="IPR013324">
    <property type="entry name" value="RNA_pol_sigma_r3/r4-like"/>
</dbReference>
<sequence length="160" mass="18407">MGREEFLEQLYQSMYAPLLRYAQYALEGDALLAEEAVQEAFATAWRRIDVLMGSPNPQGWMMETLKHVIQATRRSRDRARWAAQAAEEAGEVAATDEEDLDTIYGDLVGQGAYELMKEYALEHQSVDELARARGLSREACKKQLQRARKKLKNYFEKQQE</sequence>
<evidence type="ECO:0000256" key="3">
    <source>
        <dbReference type="ARBA" id="ARBA00023082"/>
    </source>
</evidence>
<dbReference type="NCBIfam" id="TIGR02937">
    <property type="entry name" value="sigma70-ECF"/>
    <property type="match status" value="1"/>
</dbReference>
<protein>
    <submittedName>
        <fullName evidence="7">Sigma-70 family RNA polymerase sigma factor</fullName>
    </submittedName>
</protein>
<dbReference type="Pfam" id="PF04542">
    <property type="entry name" value="Sigma70_r2"/>
    <property type="match status" value="1"/>
</dbReference>
<dbReference type="AlphaFoldDB" id="A0A9D0YSR5"/>
<organism evidence="7 8">
    <name type="scientific">Candidatus Enterenecus faecium</name>
    <dbReference type="NCBI Taxonomy" id="2840780"/>
    <lineage>
        <taxon>Bacteria</taxon>
        <taxon>Bacillati</taxon>
        <taxon>Bacillota</taxon>
        <taxon>Clostridia</taxon>
        <taxon>Eubacteriales</taxon>
        <taxon>Candidatus Enterenecus</taxon>
    </lineage>
</organism>
<dbReference type="InterPro" id="IPR007627">
    <property type="entry name" value="RNA_pol_sigma70_r2"/>
</dbReference>
<accession>A0A9D0YSR5</accession>
<dbReference type="EMBL" id="DVFO01000059">
    <property type="protein sequence ID" value="HIQ61135.1"/>
    <property type="molecule type" value="Genomic_DNA"/>
</dbReference>
<dbReference type="InterPro" id="IPR039425">
    <property type="entry name" value="RNA_pol_sigma-70-like"/>
</dbReference>
<comment type="similarity">
    <text evidence="1">Belongs to the sigma-70 factor family. ECF subfamily.</text>
</comment>
<dbReference type="Gene3D" id="1.10.10.10">
    <property type="entry name" value="Winged helix-like DNA-binding domain superfamily/Winged helix DNA-binding domain"/>
    <property type="match status" value="1"/>
</dbReference>
<evidence type="ECO:0000313" key="8">
    <source>
        <dbReference type="Proteomes" id="UP000886879"/>
    </source>
</evidence>
<dbReference type="Proteomes" id="UP000886879">
    <property type="component" value="Unassembled WGS sequence"/>
</dbReference>
<gene>
    <name evidence="7" type="ORF">IAD31_06020</name>
</gene>
<keyword evidence="4" id="KW-0238">DNA-binding</keyword>
<dbReference type="InterPro" id="IPR036388">
    <property type="entry name" value="WH-like_DNA-bd_sf"/>
</dbReference>
<feature type="domain" description="RNA polymerase sigma-70 region 2" evidence="6">
    <location>
        <begin position="14"/>
        <end position="78"/>
    </location>
</feature>
<dbReference type="GO" id="GO:0016987">
    <property type="term" value="F:sigma factor activity"/>
    <property type="evidence" value="ECO:0007669"/>
    <property type="project" value="UniProtKB-KW"/>
</dbReference>
<keyword evidence="3" id="KW-0731">Sigma factor</keyword>
<evidence type="ECO:0000259" key="6">
    <source>
        <dbReference type="Pfam" id="PF04542"/>
    </source>
</evidence>
<proteinExistence type="inferred from homology"/>
<evidence type="ECO:0000256" key="4">
    <source>
        <dbReference type="ARBA" id="ARBA00023125"/>
    </source>
</evidence>
<evidence type="ECO:0000256" key="1">
    <source>
        <dbReference type="ARBA" id="ARBA00010641"/>
    </source>
</evidence>
<keyword evidence="2" id="KW-0805">Transcription regulation</keyword>
<dbReference type="SUPFAM" id="SSF88946">
    <property type="entry name" value="Sigma2 domain of RNA polymerase sigma factors"/>
    <property type="match status" value="1"/>
</dbReference>
<dbReference type="SUPFAM" id="SSF88659">
    <property type="entry name" value="Sigma3 and sigma4 domains of RNA polymerase sigma factors"/>
    <property type="match status" value="1"/>
</dbReference>
<evidence type="ECO:0000313" key="7">
    <source>
        <dbReference type="EMBL" id="HIQ61135.1"/>
    </source>
</evidence>
<reference evidence="7" key="1">
    <citation type="submission" date="2020-10" db="EMBL/GenBank/DDBJ databases">
        <authorList>
            <person name="Gilroy R."/>
        </authorList>
    </citation>
    <scope>NUCLEOTIDE SEQUENCE</scope>
    <source>
        <strain evidence="7">ChiGjej2B2-12916</strain>
    </source>
</reference>
<dbReference type="InterPro" id="IPR013325">
    <property type="entry name" value="RNA_pol_sigma_r2"/>
</dbReference>